<dbReference type="Proteomes" id="UP000503088">
    <property type="component" value="Chromosome"/>
</dbReference>
<feature type="domain" description="CRISPR-associated protein Cas6-like N-terminal" evidence="2">
    <location>
        <begin position="2"/>
        <end position="64"/>
    </location>
</feature>
<feature type="domain" description="CRISPR-associated protein Cas6 C-terminal" evidence="1">
    <location>
        <begin position="119"/>
        <end position="233"/>
    </location>
</feature>
<dbReference type="InterPro" id="IPR045648">
    <property type="entry name" value="CRISPR-assoc_Cas6-like_N"/>
</dbReference>
<dbReference type="Gene3D" id="3.30.70.1900">
    <property type="match status" value="1"/>
</dbReference>
<dbReference type="EMBL" id="CP048104">
    <property type="protein sequence ID" value="QKG85295.1"/>
    <property type="molecule type" value="Genomic_DNA"/>
</dbReference>
<gene>
    <name evidence="3" type="ORF">GXN76_12975</name>
</gene>
<reference evidence="3 4" key="1">
    <citation type="submission" date="2020-01" db="EMBL/GenBank/DDBJ databases">
        <authorList>
            <person name="Gulvik C.A."/>
            <person name="Batra D.G."/>
        </authorList>
    </citation>
    <scope>NUCLEOTIDE SEQUENCE [LARGE SCALE GENOMIC DNA]</scope>
    <source>
        <strain evidence="3 4">W9323</strain>
    </source>
</reference>
<dbReference type="AlphaFoldDB" id="A0A7D4BID0"/>
<evidence type="ECO:0000259" key="2">
    <source>
        <dbReference type="Pfam" id="PF19308"/>
    </source>
</evidence>
<dbReference type="Pfam" id="PF10040">
    <property type="entry name" value="CRISPR_Cas6"/>
    <property type="match status" value="1"/>
</dbReference>
<dbReference type="Gene3D" id="3.30.70.1890">
    <property type="match status" value="1"/>
</dbReference>
<dbReference type="RefSeq" id="WP_173223816.1">
    <property type="nucleotide sequence ID" value="NZ_CP048104.1"/>
</dbReference>
<dbReference type="Pfam" id="PF19308">
    <property type="entry name" value="CRISPR_Cas6_N"/>
    <property type="match status" value="1"/>
</dbReference>
<dbReference type="InterPro" id="IPR019267">
    <property type="entry name" value="CRISPR-assoc_Cas6_C"/>
</dbReference>
<sequence>MYQLCLSVKPRSKVKNRWVLSRRLHGFILRMIKMQDPQLSEWLHNRKDRQFFSCHSSFQEKEWYIQTPSREIVRCLQQSLLSHPVIDLRDWTGEIQEIHCYSYTVKDMLQNFSPKVTFQFHTPTTFYQWGNYYPMPELQRLFASGAKSYEMDGNIPIPWEEIEPLTRRVRIEHLSITTQRADFGKFKVVGFCGTLAFSLKALSAEEQKKMWLLANYGSLMGFGYKTAWGLGQTSIREQLRTPPASESTQGVFGKQEPLEIQGI</sequence>
<dbReference type="InterPro" id="IPR045747">
    <property type="entry name" value="CRISPR-assoc_prot_Cas6_N_sf"/>
</dbReference>
<name>A0A7D4BID0_9BACL</name>
<accession>A0A7D4BID0</accession>
<keyword evidence="4" id="KW-1185">Reference proteome</keyword>
<evidence type="ECO:0000313" key="3">
    <source>
        <dbReference type="EMBL" id="QKG85295.1"/>
    </source>
</evidence>
<organism evidence="3 4">
    <name type="scientific">Kroppenstedtia pulmonis</name>
    <dbReference type="NCBI Taxonomy" id="1380685"/>
    <lineage>
        <taxon>Bacteria</taxon>
        <taxon>Bacillati</taxon>
        <taxon>Bacillota</taxon>
        <taxon>Bacilli</taxon>
        <taxon>Bacillales</taxon>
        <taxon>Thermoactinomycetaceae</taxon>
        <taxon>Kroppenstedtia</taxon>
    </lineage>
</organism>
<dbReference type="CDD" id="cd21141">
    <property type="entry name" value="Cas6_III-like"/>
    <property type="match status" value="1"/>
</dbReference>
<protein>
    <submittedName>
        <fullName evidence="3">CRISPR system precrRNA processing endoribonuclease RAMP protein Cas6</fullName>
    </submittedName>
</protein>
<proteinExistence type="predicted"/>
<dbReference type="KEGG" id="kpul:GXN76_12975"/>
<evidence type="ECO:0000313" key="4">
    <source>
        <dbReference type="Proteomes" id="UP000503088"/>
    </source>
</evidence>
<evidence type="ECO:0000259" key="1">
    <source>
        <dbReference type="Pfam" id="PF10040"/>
    </source>
</evidence>